<evidence type="ECO:0000256" key="7">
    <source>
        <dbReference type="ARBA" id="ARBA00023136"/>
    </source>
</evidence>
<keyword evidence="7 8" id="KW-0472">Membrane</keyword>
<organism evidence="10 11">
    <name type="scientific">Prescottella agglutinans</name>
    <dbReference type="NCBI Taxonomy" id="1644129"/>
    <lineage>
        <taxon>Bacteria</taxon>
        <taxon>Bacillati</taxon>
        <taxon>Actinomycetota</taxon>
        <taxon>Actinomycetes</taxon>
        <taxon>Mycobacteriales</taxon>
        <taxon>Nocardiaceae</taxon>
        <taxon>Prescottella</taxon>
    </lineage>
</organism>
<feature type="domain" description="EamA" evidence="9">
    <location>
        <begin position="168"/>
        <end position="300"/>
    </location>
</feature>
<feature type="transmembrane region" description="Helical" evidence="8">
    <location>
        <begin position="228"/>
        <end position="248"/>
    </location>
</feature>
<keyword evidence="5 8" id="KW-0812">Transmembrane</keyword>
<evidence type="ECO:0000256" key="1">
    <source>
        <dbReference type="ARBA" id="ARBA00004651"/>
    </source>
</evidence>
<feature type="transmembrane region" description="Helical" evidence="8">
    <location>
        <begin position="144"/>
        <end position="161"/>
    </location>
</feature>
<dbReference type="EMBL" id="JARXVC010000002">
    <property type="protein sequence ID" value="MDH6279686.1"/>
    <property type="molecule type" value="Genomic_DNA"/>
</dbReference>
<dbReference type="InterPro" id="IPR004626">
    <property type="entry name" value="RarD"/>
</dbReference>
<keyword evidence="3" id="KW-0813">Transport</keyword>
<comment type="caution">
    <text evidence="10">The sequence shown here is derived from an EMBL/GenBank/DDBJ whole genome shotgun (WGS) entry which is preliminary data.</text>
</comment>
<protein>
    <submittedName>
        <fullName evidence="10">Chloramphenicol-sensitive protein RarD</fullName>
    </submittedName>
</protein>
<evidence type="ECO:0000256" key="8">
    <source>
        <dbReference type="SAM" id="Phobius"/>
    </source>
</evidence>
<evidence type="ECO:0000256" key="6">
    <source>
        <dbReference type="ARBA" id="ARBA00022989"/>
    </source>
</evidence>
<evidence type="ECO:0000256" key="2">
    <source>
        <dbReference type="ARBA" id="ARBA00007362"/>
    </source>
</evidence>
<keyword evidence="4" id="KW-1003">Cell membrane</keyword>
<feature type="transmembrane region" description="Helical" evidence="8">
    <location>
        <begin position="286"/>
        <end position="305"/>
    </location>
</feature>
<gene>
    <name evidence="10" type="ORF">M2280_000895</name>
</gene>
<evidence type="ECO:0000256" key="4">
    <source>
        <dbReference type="ARBA" id="ARBA00022475"/>
    </source>
</evidence>
<reference evidence="10 11" key="1">
    <citation type="submission" date="2023-04" db="EMBL/GenBank/DDBJ databases">
        <title>Forest soil microbial communities from Buena Vista Peninsula, Colon Province, Panama.</title>
        <authorList>
            <person name="Bouskill N."/>
        </authorList>
    </citation>
    <scope>NUCLEOTIDE SEQUENCE [LARGE SCALE GENOMIC DNA]</scope>
    <source>
        <strain evidence="10 11">CFH S0262</strain>
    </source>
</reference>
<feature type="transmembrane region" description="Helical" evidence="8">
    <location>
        <begin position="199"/>
        <end position="222"/>
    </location>
</feature>
<feature type="domain" description="EamA" evidence="9">
    <location>
        <begin position="26"/>
        <end position="160"/>
    </location>
</feature>
<evidence type="ECO:0000256" key="5">
    <source>
        <dbReference type="ARBA" id="ARBA00022692"/>
    </source>
</evidence>
<feature type="transmembrane region" description="Helical" evidence="8">
    <location>
        <begin position="61"/>
        <end position="79"/>
    </location>
</feature>
<dbReference type="NCBIfam" id="TIGR00688">
    <property type="entry name" value="rarD"/>
    <property type="match status" value="1"/>
</dbReference>
<keyword evidence="11" id="KW-1185">Reference proteome</keyword>
<proteinExistence type="inferred from homology"/>
<evidence type="ECO:0000259" key="9">
    <source>
        <dbReference type="Pfam" id="PF00892"/>
    </source>
</evidence>
<comment type="subcellular location">
    <subcellularLocation>
        <location evidence="1">Cell membrane</location>
        <topology evidence="1">Multi-pass membrane protein</topology>
    </subcellularLocation>
</comment>
<feature type="transmembrane region" description="Helical" evidence="8">
    <location>
        <begin position="91"/>
        <end position="109"/>
    </location>
</feature>
<dbReference type="PANTHER" id="PTHR32322:SF2">
    <property type="entry name" value="EAMA DOMAIN-CONTAINING PROTEIN"/>
    <property type="match status" value="1"/>
</dbReference>
<sequence>MQWRVSVARRLSWRDVTQRPRSEDSTGLMAGVGAYLIWGMFPIFFGLLAPAGSLEVLAHRMLWTVLLMLGVLAVLGRLGSLRGIGARTWGLVAAATVAIAINWGVYIYAVVSGHVVEAALGYFVNPLVSVLLGVVLFRERLRPAQIAALVLAAVAVIVITVDYGHPPIVALTLALSFALYGVIKKVVPLDPRTSLTAEGVVAAPFTVAYLVVLAVTGTGSFFDNGVGHSLLLMAAGPVTAVPLLLFGVAAQRIPLTTLGILQYLTPALQMAWGVLVMHEVMPPSRWIGFALIWVALVVFTTDALVRARRVRRGASRDTETVGARA</sequence>
<dbReference type="PANTHER" id="PTHR32322">
    <property type="entry name" value="INNER MEMBRANE TRANSPORTER"/>
    <property type="match status" value="1"/>
</dbReference>
<dbReference type="SUPFAM" id="SSF103481">
    <property type="entry name" value="Multidrug resistance efflux transporter EmrE"/>
    <property type="match status" value="2"/>
</dbReference>
<feature type="transmembrane region" description="Helical" evidence="8">
    <location>
        <begin position="167"/>
        <end position="187"/>
    </location>
</feature>
<dbReference type="Pfam" id="PF00892">
    <property type="entry name" value="EamA"/>
    <property type="match status" value="2"/>
</dbReference>
<dbReference type="InterPro" id="IPR037185">
    <property type="entry name" value="EmrE-like"/>
</dbReference>
<dbReference type="InterPro" id="IPR000620">
    <property type="entry name" value="EamA_dom"/>
</dbReference>
<comment type="similarity">
    <text evidence="2">Belongs to the EamA transporter family.</text>
</comment>
<feature type="transmembrane region" description="Helical" evidence="8">
    <location>
        <begin position="28"/>
        <end position="49"/>
    </location>
</feature>
<evidence type="ECO:0000313" key="11">
    <source>
        <dbReference type="Proteomes" id="UP001160334"/>
    </source>
</evidence>
<dbReference type="InterPro" id="IPR050638">
    <property type="entry name" value="AA-Vitamin_Transporters"/>
</dbReference>
<dbReference type="Proteomes" id="UP001160334">
    <property type="component" value="Unassembled WGS sequence"/>
</dbReference>
<evidence type="ECO:0000256" key="3">
    <source>
        <dbReference type="ARBA" id="ARBA00022448"/>
    </source>
</evidence>
<name>A0ABT6M5T5_9NOCA</name>
<feature type="transmembrane region" description="Helical" evidence="8">
    <location>
        <begin position="260"/>
        <end position="280"/>
    </location>
</feature>
<feature type="transmembrane region" description="Helical" evidence="8">
    <location>
        <begin position="115"/>
        <end position="137"/>
    </location>
</feature>
<accession>A0ABT6M5T5</accession>
<keyword evidence="6 8" id="KW-1133">Transmembrane helix</keyword>
<evidence type="ECO:0000313" key="10">
    <source>
        <dbReference type="EMBL" id="MDH6279686.1"/>
    </source>
</evidence>